<dbReference type="Proteomes" id="UP000471152">
    <property type="component" value="Unassembled WGS sequence"/>
</dbReference>
<protein>
    <submittedName>
        <fullName evidence="3">PH domain-containing protein</fullName>
    </submittedName>
</protein>
<evidence type="ECO:0000313" key="2">
    <source>
        <dbReference type="EMBL" id="NEK93815.1"/>
    </source>
</evidence>
<dbReference type="EMBL" id="JAAGWH010000013">
    <property type="protein sequence ID" value="NEK93815.1"/>
    <property type="molecule type" value="Genomic_DNA"/>
</dbReference>
<dbReference type="AlphaFoldDB" id="A0A6P0H4K0"/>
<organism evidence="3 5">
    <name type="scientific">Modestobacter muralis</name>
    <dbReference type="NCBI Taxonomy" id="1608614"/>
    <lineage>
        <taxon>Bacteria</taxon>
        <taxon>Bacillati</taxon>
        <taxon>Actinomycetota</taxon>
        <taxon>Actinomycetes</taxon>
        <taxon>Geodermatophilales</taxon>
        <taxon>Geodermatophilaceae</taxon>
        <taxon>Modestobacter</taxon>
    </lineage>
</organism>
<gene>
    <name evidence="3" type="ORF">G3R41_06445</name>
    <name evidence="2" type="ORF">GCU67_06445</name>
</gene>
<feature type="domain" description="Low molecular weight protein antigen 6 PH" evidence="1">
    <location>
        <begin position="53"/>
        <end position="130"/>
    </location>
</feature>
<dbReference type="Proteomes" id="UP000468828">
    <property type="component" value="Unassembled WGS sequence"/>
</dbReference>
<sequence length="133" mass="13560">MQWSPRVGETVAVAAAGLALALTALLADPVGRVLVGGAALLLLGLAGRDALVRPRLRADAVGVTARALTGSTAIAWPALRARVRSQRRWGVRSTTLELEDRTDDAVLVVLGRRELGADPGVVAGALHAAGAGS</sequence>
<evidence type="ECO:0000259" key="1">
    <source>
        <dbReference type="Pfam" id="PF10756"/>
    </source>
</evidence>
<evidence type="ECO:0000313" key="5">
    <source>
        <dbReference type="Proteomes" id="UP000471152"/>
    </source>
</evidence>
<dbReference type="EMBL" id="JAAGWB010000013">
    <property type="protein sequence ID" value="NEN50582.1"/>
    <property type="molecule type" value="Genomic_DNA"/>
</dbReference>
<dbReference type="InterPro" id="IPR019692">
    <property type="entry name" value="CFP-6_PH"/>
</dbReference>
<reference evidence="2 4" key="1">
    <citation type="submission" date="2020-01" db="EMBL/GenBank/DDBJ databases">
        <title>the WGS Modestobacter muralis CPCC 204518.</title>
        <authorList>
            <person name="Jiang Z."/>
        </authorList>
    </citation>
    <scope>NUCLEOTIDE SEQUENCE [LARGE SCALE GENOMIC DNA]</scope>
    <source>
        <strain evidence="2 4">DSM 100205</strain>
    </source>
</reference>
<comment type="caution">
    <text evidence="3">The sequence shown here is derived from an EMBL/GenBank/DDBJ whole genome shotgun (WGS) entry which is preliminary data.</text>
</comment>
<dbReference type="Pfam" id="PF10756">
    <property type="entry name" value="bPH_6"/>
    <property type="match status" value="1"/>
</dbReference>
<name>A0A6P0H4K0_9ACTN</name>
<proteinExistence type="predicted"/>
<evidence type="ECO:0000313" key="3">
    <source>
        <dbReference type="EMBL" id="NEN50582.1"/>
    </source>
</evidence>
<keyword evidence="4" id="KW-1185">Reference proteome</keyword>
<reference evidence="3 5" key="2">
    <citation type="submission" date="2020-02" db="EMBL/GenBank/DDBJ databases">
        <title>The WGS of Modestobacter muralis DSM 100205.</title>
        <authorList>
            <person name="Jiang Z."/>
        </authorList>
    </citation>
    <scope>NUCLEOTIDE SEQUENCE [LARGE SCALE GENOMIC DNA]</scope>
    <source>
        <strain evidence="3 5">DSM 100205</strain>
    </source>
</reference>
<dbReference type="RefSeq" id="WP_163610212.1">
    <property type="nucleotide sequence ID" value="NZ_JAAGWB010000013.1"/>
</dbReference>
<evidence type="ECO:0000313" key="4">
    <source>
        <dbReference type="Proteomes" id="UP000468828"/>
    </source>
</evidence>
<accession>A0A6P0H4K0</accession>